<keyword evidence="2" id="KW-1185">Reference proteome</keyword>
<dbReference type="AlphaFoldDB" id="A0A378VIU4"/>
<dbReference type="Proteomes" id="UP000254193">
    <property type="component" value="Unassembled WGS sequence"/>
</dbReference>
<evidence type="ECO:0000313" key="1">
    <source>
        <dbReference type="EMBL" id="SUA16694.1"/>
    </source>
</evidence>
<sequence length="68" mass="7499">MPSETCSDGIFVQTRQDFKLPGEFRLSFTLLAQETDVVRAVSTHSRLEAAELVTKSKSISALFQHTAA</sequence>
<dbReference type="EMBL" id="UGRO01000002">
    <property type="protein sequence ID" value="SUA16694.1"/>
    <property type="molecule type" value="Genomic_DNA"/>
</dbReference>
<gene>
    <name evidence="1" type="ORF">NCTC10616_00337</name>
</gene>
<proteinExistence type="predicted"/>
<protein>
    <submittedName>
        <fullName evidence="1">Uncharacterized protein</fullName>
    </submittedName>
</protein>
<accession>A0A378VIU4</accession>
<organism evidence="1 2">
    <name type="scientific">Neisseria lactamica</name>
    <dbReference type="NCBI Taxonomy" id="486"/>
    <lineage>
        <taxon>Bacteria</taxon>
        <taxon>Pseudomonadati</taxon>
        <taxon>Pseudomonadota</taxon>
        <taxon>Betaproteobacteria</taxon>
        <taxon>Neisseriales</taxon>
        <taxon>Neisseriaceae</taxon>
        <taxon>Neisseria</taxon>
    </lineage>
</organism>
<reference evidence="1 2" key="1">
    <citation type="submission" date="2018-06" db="EMBL/GenBank/DDBJ databases">
        <authorList>
            <consortium name="Pathogen Informatics"/>
            <person name="Doyle S."/>
        </authorList>
    </citation>
    <scope>NUCLEOTIDE SEQUENCE [LARGE SCALE GENOMIC DNA]</scope>
    <source>
        <strain evidence="1 2">NCTC10616</strain>
    </source>
</reference>
<evidence type="ECO:0000313" key="2">
    <source>
        <dbReference type="Proteomes" id="UP000254193"/>
    </source>
</evidence>
<name>A0A378VIU4_NEILA</name>